<feature type="domain" description="Nudix hydrolase" evidence="2">
    <location>
        <begin position="38"/>
        <end position="214"/>
    </location>
</feature>
<dbReference type="AlphaFoldDB" id="A0A383UX20"/>
<accession>A0A383UX20</accession>
<dbReference type="VEuPathDB" id="FungiDB:BLGHR1_15713"/>
<dbReference type="CDD" id="cd03426">
    <property type="entry name" value="NUDIX_CoAse_Nudt7"/>
    <property type="match status" value="1"/>
</dbReference>
<keyword evidence="1" id="KW-1133">Transmembrane helix</keyword>
<evidence type="ECO:0000313" key="4">
    <source>
        <dbReference type="Proteomes" id="UP000275772"/>
    </source>
</evidence>
<evidence type="ECO:0000313" key="3">
    <source>
        <dbReference type="EMBL" id="SZF04914.1"/>
    </source>
</evidence>
<dbReference type="InterPro" id="IPR045121">
    <property type="entry name" value="CoAse"/>
</dbReference>
<dbReference type="Gene3D" id="3.90.79.10">
    <property type="entry name" value="Nucleoside Triphosphate Pyrophosphohydrolase"/>
    <property type="match status" value="1"/>
</dbReference>
<dbReference type="EMBL" id="UNSH01000068">
    <property type="protein sequence ID" value="SZF04914.1"/>
    <property type="molecule type" value="Genomic_DNA"/>
</dbReference>
<sequence length="433" mass="49049">MPSSAEETTNHLVVYLKRILDDLVKQSHQNVVPTDVCTRRASVALIVRIRPHYDHWPTKDDTEQCNSSLPDQETFFTRNWVLRGDPEVAFIKRASRDGDRWTSHVALPGGKREAGDKDDKAVAMRETLEEIGLDISSDNALFCGSLPERIVKTAWSTVPIMILCPFVFLWLSPDIPPLKLQPEEVASIHWVPIRVLLSPSSQSYEYVDISDRLAKRRGPLVKSAIRSMLGSMRFSAIRLLPSESLYCTSRRDLSMGNEVESTEKTWPRPGIQAKYFSGPNDTLKSTKPLLLWGLTLGILIDFLDYFPPHNAIKLWRYPTFTAYDVQWVINVMTSALKQRNRALLLSQKSYQQSNPEGILCMGEISELSVSQGSCSTEIISSGKADGKQFDAVGIMLEGYYQKVRQGAILTMILRLFGTTAMLYFAKKRWRQKL</sequence>
<gene>
    <name evidence="3" type="ORF">BLGHR1_15713</name>
</gene>
<evidence type="ECO:0000259" key="2">
    <source>
        <dbReference type="PROSITE" id="PS51462"/>
    </source>
</evidence>
<name>A0A383UX20_BLUHO</name>
<keyword evidence="1" id="KW-0472">Membrane</keyword>
<proteinExistence type="predicted"/>
<organism evidence="3 4">
    <name type="scientific">Blumeria hordei</name>
    <name type="common">Barley powdery mildew</name>
    <name type="synonym">Blumeria graminis f. sp. hordei</name>
    <dbReference type="NCBI Taxonomy" id="2867405"/>
    <lineage>
        <taxon>Eukaryota</taxon>
        <taxon>Fungi</taxon>
        <taxon>Dikarya</taxon>
        <taxon>Ascomycota</taxon>
        <taxon>Pezizomycotina</taxon>
        <taxon>Leotiomycetes</taxon>
        <taxon>Erysiphales</taxon>
        <taxon>Erysiphaceae</taxon>
        <taxon>Blumeria</taxon>
    </lineage>
</organism>
<dbReference type="InterPro" id="IPR000086">
    <property type="entry name" value="NUDIX_hydrolase_dom"/>
</dbReference>
<feature type="transmembrane region" description="Helical" evidence="1">
    <location>
        <begin position="406"/>
        <end position="425"/>
    </location>
</feature>
<dbReference type="PROSITE" id="PS51462">
    <property type="entry name" value="NUDIX"/>
    <property type="match status" value="1"/>
</dbReference>
<reference evidence="3 4" key="1">
    <citation type="submission" date="2017-11" db="EMBL/GenBank/DDBJ databases">
        <authorList>
            <person name="Kracher B."/>
        </authorList>
    </citation>
    <scope>NUCLEOTIDE SEQUENCE [LARGE SCALE GENOMIC DNA]</scope>
    <source>
        <strain evidence="3 4">RACE1</strain>
    </source>
</reference>
<dbReference type="PANTHER" id="PTHR12992">
    <property type="entry name" value="NUDIX HYDROLASE"/>
    <property type="match status" value="1"/>
</dbReference>
<dbReference type="SUPFAM" id="SSF55811">
    <property type="entry name" value="Nudix"/>
    <property type="match status" value="1"/>
</dbReference>
<dbReference type="InterPro" id="IPR015797">
    <property type="entry name" value="NUDIX_hydrolase-like_dom_sf"/>
</dbReference>
<dbReference type="GO" id="GO:0010945">
    <property type="term" value="F:coenzyme A diphosphatase activity"/>
    <property type="evidence" value="ECO:0007669"/>
    <property type="project" value="InterPro"/>
</dbReference>
<dbReference type="Pfam" id="PF00293">
    <property type="entry name" value="NUDIX"/>
    <property type="match status" value="1"/>
</dbReference>
<keyword evidence="1" id="KW-0812">Transmembrane</keyword>
<dbReference type="PANTHER" id="PTHR12992:SF44">
    <property type="entry name" value="NUDIX HYDROLASE DOMAIN-CONTAINING PROTEIN"/>
    <property type="match status" value="1"/>
</dbReference>
<dbReference type="Proteomes" id="UP000275772">
    <property type="component" value="Unassembled WGS sequence"/>
</dbReference>
<protein>
    <recommendedName>
        <fullName evidence="2">Nudix hydrolase domain-containing protein</fullName>
    </recommendedName>
</protein>
<evidence type="ECO:0000256" key="1">
    <source>
        <dbReference type="SAM" id="Phobius"/>
    </source>
</evidence>